<accession>A0AAD5AL88</accession>
<sequence length="556" mass="61621">MEPPETLIRNRPQLHRVTSSRRGQAWTKWEDPRREEAAGTVVTGASGSCSTQLREKEGEREEEKRGDRKIRNGLSPACMDCRFAAQHMKLGEARKLETRELEYSQISTRSSTPMESSHKRKAFKRKWQVFPGRNKFYCDGRIMMARQTGVFYLTLVLILVTSGLFFVFDCPFLALTLTPAIPVVGGVLFCFVMGTLLRTSFSDPGVLPRATPDEAADLERQIDVANGSSTTGYRPPPRTREITINGQTVKLKYCFTCKIFRPPRASHCSLCDNCVERFDHHCPWVGNCVGKRNYRFFYMFILSLSFLTLFIFSFVITHIIMKSHRIGFLSALKDMGLSGFHTYLIGSNQTTNEDIKGSWSSKRGKDNYNPYSYGNIFTNCCAALCGPLPPSLIDRRGLVLPDTPQPAPPTNGITMYGATQSQTRVCDQDQCIQSTKFVLQAAATPLLQRETPVMAEESSMAGRPAPGAPCPLLPLGQPTPPTSTLSLSCEAESLSSPAPEAQHHFLTPEDAPSPPGMLPSTSPLDHSGQTVPFYTPASQDSLHEDSVRGLVKLSSV</sequence>
<comment type="subcellular location">
    <subcellularLocation>
        <location evidence="1">Membrane</location>
        <topology evidence="1">Multi-pass membrane protein</topology>
    </subcellularLocation>
</comment>
<dbReference type="GO" id="GO:0006612">
    <property type="term" value="P:protein targeting to membrane"/>
    <property type="evidence" value="ECO:0007669"/>
    <property type="project" value="TreeGrafter"/>
</dbReference>
<organism evidence="10 11">
    <name type="scientific">Silurus asotus</name>
    <name type="common">Amur catfish</name>
    <name type="synonym">Parasilurus asotus</name>
    <dbReference type="NCBI Taxonomy" id="30991"/>
    <lineage>
        <taxon>Eukaryota</taxon>
        <taxon>Metazoa</taxon>
        <taxon>Chordata</taxon>
        <taxon>Craniata</taxon>
        <taxon>Vertebrata</taxon>
        <taxon>Euteleostomi</taxon>
        <taxon>Actinopterygii</taxon>
        <taxon>Neopterygii</taxon>
        <taxon>Teleostei</taxon>
        <taxon>Ostariophysi</taxon>
        <taxon>Siluriformes</taxon>
        <taxon>Siluridae</taxon>
        <taxon>Silurus</taxon>
    </lineage>
</organism>
<comment type="catalytic activity">
    <reaction evidence="7">
        <text>L-cysteinyl-[protein] + hexadecanoyl-CoA = S-hexadecanoyl-L-cysteinyl-[protein] + CoA</text>
        <dbReference type="Rhea" id="RHEA:36683"/>
        <dbReference type="Rhea" id="RHEA-COMP:10131"/>
        <dbReference type="Rhea" id="RHEA-COMP:11032"/>
        <dbReference type="ChEBI" id="CHEBI:29950"/>
        <dbReference type="ChEBI" id="CHEBI:57287"/>
        <dbReference type="ChEBI" id="CHEBI:57379"/>
        <dbReference type="ChEBI" id="CHEBI:74151"/>
        <dbReference type="EC" id="2.3.1.225"/>
    </reaction>
</comment>
<feature type="compositionally biased region" description="Basic and acidic residues" evidence="8">
    <location>
        <begin position="28"/>
        <end position="37"/>
    </location>
</feature>
<feature type="domain" description="Palmitoyltransferase DHHC" evidence="9">
    <location>
        <begin position="250"/>
        <end position="322"/>
    </location>
</feature>
<feature type="compositionally biased region" description="Basic and acidic residues" evidence="8">
    <location>
        <begin position="53"/>
        <end position="70"/>
    </location>
</feature>
<dbReference type="PANTHER" id="PTHR22883">
    <property type="entry name" value="ZINC FINGER DHHC DOMAIN CONTAINING PROTEIN"/>
    <property type="match status" value="1"/>
</dbReference>
<dbReference type="PROSITE" id="PS50216">
    <property type="entry name" value="DHHC"/>
    <property type="match status" value="1"/>
</dbReference>
<keyword evidence="11" id="KW-1185">Reference proteome</keyword>
<evidence type="ECO:0000256" key="7">
    <source>
        <dbReference type="RuleBase" id="RU079119"/>
    </source>
</evidence>
<feature type="region of interest" description="Disordered" evidence="8">
    <location>
        <begin position="490"/>
        <end position="541"/>
    </location>
</feature>
<evidence type="ECO:0000259" key="9">
    <source>
        <dbReference type="Pfam" id="PF01529"/>
    </source>
</evidence>
<keyword evidence="5 7" id="KW-0472">Membrane</keyword>
<keyword evidence="6 7" id="KW-0012">Acyltransferase</keyword>
<keyword evidence="2 7" id="KW-0808">Transferase</keyword>
<dbReference type="PANTHER" id="PTHR22883:SF28">
    <property type="entry name" value="PALMITOYLTRANSFERASE ZDHHC14"/>
    <property type="match status" value="1"/>
</dbReference>
<feature type="transmembrane region" description="Helical" evidence="7">
    <location>
        <begin position="174"/>
        <end position="197"/>
    </location>
</feature>
<feature type="compositionally biased region" description="Polar residues" evidence="8">
    <location>
        <begin position="519"/>
        <end position="540"/>
    </location>
</feature>
<evidence type="ECO:0000313" key="10">
    <source>
        <dbReference type="EMBL" id="KAI5618814.1"/>
    </source>
</evidence>
<dbReference type="GO" id="GO:0019706">
    <property type="term" value="F:protein-cysteine S-palmitoyltransferase activity"/>
    <property type="evidence" value="ECO:0007669"/>
    <property type="project" value="UniProtKB-EC"/>
</dbReference>
<evidence type="ECO:0000256" key="5">
    <source>
        <dbReference type="ARBA" id="ARBA00023136"/>
    </source>
</evidence>
<protein>
    <recommendedName>
        <fullName evidence="7">Palmitoyltransferase</fullName>
        <ecNumber evidence="7">2.3.1.225</ecNumber>
    </recommendedName>
</protein>
<dbReference type="InterPro" id="IPR001594">
    <property type="entry name" value="Palmitoyltrfase_DHHC"/>
</dbReference>
<evidence type="ECO:0000256" key="4">
    <source>
        <dbReference type="ARBA" id="ARBA00022989"/>
    </source>
</evidence>
<dbReference type="InterPro" id="IPR039859">
    <property type="entry name" value="PFA4/ZDH16/20/ERF2-like"/>
</dbReference>
<gene>
    <name evidence="10" type="ORF">C0J50_21485</name>
</gene>
<evidence type="ECO:0000256" key="6">
    <source>
        <dbReference type="ARBA" id="ARBA00023315"/>
    </source>
</evidence>
<feature type="transmembrane region" description="Helical" evidence="7">
    <location>
        <begin position="296"/>
        <end position="321"/>
    </location>
</feature>
<dbReference type="EMBL" id="MU551677">
    <property type="protein sequence ID" value="KAI5618814.1"/>
    <property type="molecule type" value="Genomic_DNA"/>
</dbReference>
<dbReference type="GO" id="GO:0005794">
    <property type="term" value="C:Golgi apparatus"/>
    <property type="evidence" value="ECO:0007669"/>
    <property type="project" value="TreeGrafter"/>
</dbReference>
<dbReference type="EC" id="2.3.1.225" evidence="7"/>
<dbReference type="GO" id="GO:0005783">
    <property type="term" value="C:endoplasmic reticulum"/>
    <property type="evidence" value="ECO:0007669"/>
    <property type="project" value="TreeGrafter"/>
</dbReference>
<comment type="similarity">
    <text evidence="7">Belongs to the DHHC palmitoyltransferase family.</text>
</comment>
<comment type="caution">
    <text evidence="10">The sequence shown here is derived from an EMBL/GenBank/DDBJ whole genome shotgun (WGS) entry which is preliminary data.</text>
</comment>
<feature type="region of interest" description="Disordered" evidence="8">
    <location>
        <begin position="1"/>
        <end position="71"/>
    </location>
</feature>
<reference evidence="10" key="1">
    <citation type="submission" date="2018-07" db="EMBL/GenBank/DDBJ databases">
        <title>Comparative genomics of catfishes provides insights into carnivory and benthic adaptation.</title>
        <authorList>
            <person name="Zhang Y."/>
            <person name="Wang D."/>
            <person name="Peng Z."/>
            <person name="Zheng S."/>
            <person name="Shao F."/>
            <person name="Tao W."/>
        </authorList>
    </citation>
    <scope>NUCLEOTIDE SEQUENCE</scope>
    <source>
        <strain evidence="10">Chongqing</strain>
    </source>
</reference>
<keyword evidence="4 7" id="KW-1133">Transmembrane helix</keyword>
<dbReference type="GO" id="GO:0016020">
    <property type="term" value="C:membrane"/>
    <property type="evidence" value="ECO:0007669"/>
    <property type="project" value="UniProtKB-SubCell"/>
</dbReference>
<evidence type="ECO:0000313" key="11">
    <source>
        <dbReference type="Proteomes" id="UP001205998"/>
    </source>
</evidence>
<feature type="compositionally biased region" description="Polar residues" evidence="8">
    <location>
        <begin position="43"/>
        <end position="52"/>
    </location>
</feature>
<dbReference type="Pfam" id="PF01529">
    <property type="entry name" value="DHHC"/>
    <property type="match status" value="1"/>
</dbReference>
<evidence type="ECO:0000256" key="1">
    <source>
        <dbReference type="ARBA" id="ARBA00004141"/>
    </source>
</evidence>
<evidence type="ECO:0000256" key="3">
    <source>
        <dbReference type="ARBA" id="ARBA00022692"/>
    </source>
</evidence>
<dbReference type="Proteomes" id="UP001205998">
    <property type="component" value="Unassembled WGS sequence"/>
</dbReference>
<comment type="domain">
    <text evidence="7">The DHHC domain is required for palmitoyltransferase activity.</text>
</comment>
<evidence type="ECO:0000256" key="2">
    <source>
        <dbReference type="ARBA" id="ARBA00022679"/>
    </source>
</evidence>
<keyword evidence="3 7" id="KW-0812">Transmembrane</keyword>
<evidence type="ECO:0000256" key="8">
    <source>
        <dbReference type="SAM" id="MobiDB-lite"/>
    </source>
</evidence>
<feature type="transmembrane region" description="Helical" evidence="7">
    <location>
        <begin position="150"/>
        <end position="168"/>
    </location>
</feature>
<dbReference type="AlphaFoldDB" id="A0AAD5AL88"/>
<feature type="compositionally biased region" description="Low complexity" evidence="8">
    <location>
        <begin position="490"/>
        <end position="500"/>
    </location>
</feature>
<name>A0AAD5AL88_SILAS</name>
<proteinExistence type="inferred from homology"/>